<dbReference type="KEGG" id="hsc:HVS_12165"/>
<sequence length="58" mass="6217">MEGYTYTEIGMLAGTVIGGMLAIAEFVIWDSFPPLVCVVLGVCLGSFTGKLMDKKSKK</sequence>
<name>A0A2K9ERZ1_9FIRM</name>
<reference evidence="2 3" key="1">
    <citation type="submission" date="2017-12" db="EMBL/GenBank/DDBJ databases">
        <title>Complete genome sequence of Herbivorax saccincola GGR1, a novel Cellulosome-producing hydrolytic bacterium in a thermophilic biogas plant, established by Illumina and Nanopore MinION sequencing.</title>
        <authorList>
            <person name="Pechtl A."/>
            <person name="Ruckert C."/>
            <person name="Koeck D.E."/>
            <person name="Maus I."/>
            <person name="Winkler A."/>
            <person name="Kalinowski J."/>
            <person name="Puhler A."/>
            <person name="Schwarz W.W."/>
            <person name="Zverlov V.V."/>
            <person name="Schluter A."/>
            <person name="Liebl W."/>
        </authorList>
    </citation>
    <scope>NUCLEOTIDE SEQUENCE [LARGE SCALE GENOMIC DNA]</scope>
    <source>
        <strain evidence="3">SR1</strain>
    </source>
</reference>
<keyword evidence="3" id="KW-1185">Reference proteome</keyword>
<keyword evidence="1" id="KW-0812">Transmembrane</keyword>
<gene>
    <name evidence="2" type="ORF">HVS_12165</name>
</gene>
<dbReference type="EMBL" id="CP025197">
    <property type="protein sequence ID" value="AUG58310.1"/>
    <property type="molecule type" value="Genomic_DNA"/>
</dbReference>
<dbReference type="AlphaFoldDB" id="A0A2K9ERZ1"/>
<dbReference type="RefSeq" id="WP_157943028.1">
    <property type="nucleotide sequence ID" value="NZ_CP025197.1"/>
</dbReference>
<keyword evidence="1" id="KW-0472">Membrane</keyword>
<keyword evidence="1" id="KW-1133">Transmembrane helix</keyword>
<accession>A0A2K9ERZ1</accession>
<evidence type="ECO:0000313" key="2">
    <source>
        <dbReference type="EMBL" id="AUG58310.1"/>
    </source>
</evidence>
<evidence type="ECO:0000256" key="1">
    <source>
        <dbReference type="SAM" id="Phobius"/>
    </source>
</evidence>
<dbReference type="OrthoDB" id="9986068at2"/>
<proteinExistence type="predicted"/>
<feature type="transmembrane region" description="Helical" evidence="1">
    <location>
        <begin position="9"/>
        <end position="29"/>
    </location>
</feature>
<protein>
    <submittedName>
        <fullName evidence="2">Uncharacterized protein</fullName>
    </submittedName>
</protein>
<organism evidence="2 3">
    <name type="scientific">Acetivibrio saccincola</name>
    <dbReference type="NCBI Taxonomy" id="1677857"/>
    <lineage>
        <taxon>Bacteria</taxon>
        <taxon>Bacillati</taxon>
        <taxon>Bacillota</taxon>
        <taxon>Clostridia</taxon>
        <taxon>Eubacteriales</taxon>
        <taxon>Oscillospiraceae</taxon>
        <taxon>Acetivibrio</taxon>
    </lineage>
</organism>
<dbReference type="Proteomes" id="UP000233534">
    <property type="component" value="Chromosome"/>
</dbReference>
<evidence type="ECO:0000313" key="3">
    <source>
        <dbReference type="Proteomes" id="UP000233534"/>
    </source>
</evidence>
<feature type="transmembrane region" description="Helical" evidence="1">
    <location>
        <begin position="35"/>
        <end position="52"/>
    </location>
</feature>